<organism evidence="5 6">
    <name type="scientific">Kineococcus glutinatus</name>
    <dbReference type="NCBI Taxonomy" id="1070872"/>
    <lineage>
        <taxon>Bacteria</taxon>
        <taxon>Bacillati</taxon>
        <taxon>Actinomycetota</taxon>
        <taxon>Actinomycetes</taxon>
        <taxon>Kineosporiales</taxon>
        <taxon>Kineosporiaceae</taxon>
        <taxon>Kineococcus</taxon>
    </lineage>
</organism>
<dbReference type="SUPFAM" id="SSF55729">
    <property type="entry name" value="Acyl-CoA N-acyltransferases (Nat)"/>
    <property type="match status" value="1"/>
</dbReference>
<reference evidence="6" key="1">
    <citation type="journal article" date="2019" name="Int. J. Syst. Evol. Microbiol.">
        <title>The Global Catalogue of Microorganisms (GCM) 10K type strain sequencing project: providing services to taxonomists for standard genome sequencing and annotation.</title>
        <authorList>
            <consortium name="The Broad Institute Genomics Platform"/>
            <consortium name="The Broad Institute Genome Sequencing Center for Infectious Disease"/>
            <person name="Wu L."/>
            <person name="Ma J."/>
        </authorList>
    </citation>
    <scope>NUCLEOTIDE SEQUENCE [LARGE SCALE GENOMIC DNA]</scope>
    <source>
        <strain evidence="6">JCM 18126</strain>
    </source>
</reference>
<dbReference type="Proteomes" id="UP001501195">
    <property type="component" value="Unassembled WGS sequence"/>
</dbReference>
<dbReference type="Pfam" id="PF13508">
    <property type="entry name" value="Acetyltransf_7"/>
    <property type="match status" value="1"/>
</dbReference>
<dbReference type="CDD" id="cd04301">
    <property type="entry name" value="NAT_SF"/>
    <property type="match status" value="1"/>
</dbReference>
<evidence type="ECO:0000256" key="2">
    <source>
        <dbReference type="ARBA" id="ARBA00023315"/>
    </source>
</evidence>
<feature type="domain" description="N-acetyltransferase" evidence="4">
    <location>
        <begin position="3"/>
        <end position="148"/>
    </location>
</feature>
<keyword evidence="1" id="KW-0808">Transferase</keyword>
<sequence>MIVNLRRAGEADADAVADVWLRSRAEAMPWLAVVHTPEEVRAWVGEHLIPGAGTWVAVVDERVVGVAAIAEGWLEQLYVLPEAQGHGVGRSLLDVAKEHSGGHLRLHVFRRNTRAQRFYASAGFVVTGGTEGDNEEGEPDLVMTWRPDGEPEDGLPA</sequence>
<evidence type="ECO:0000256" key="3">
    <source>
        <dbReference type="SAM" id="MobiDB-lite"/>
    </source>
</evidence>
<evidence type="ECO:0000259" key="4">
    <source>
        <dbReference type="PROSITE" id="PS51186"/>
    </source>
</evidence>
<feature type="region of interest" description="Disordered" evidence="3">
    <location>
        <begin position="129"/>
        <end position="157"/>
    </location>
</feature>
<keyword evidence="2" id="KW-0012">Acyltransferase</keyword>
<evidence type="ECO:0000256" key="1">
    <source>
        <dbReference type="ARBA" id="ARBA00022679"/>
    </source>
</evidence>
<accession>A0ABP9HPI2</accession>
<dbReference type="Gene3D" id="3.40.630.30">
    <property type="match status" value="1"/>
</dbReference>
<dbReference type="RefSeq" id="WP_345711837.1">
    <property type="nucleotide sequence ID" value="NZ_BAABIL010000200.1"/>
</dbReference>
<dbReference type="InterPro" id="IPR050832">
    <property type="entry name" value="Bact_Acetyltransf"/>
</dbReference>
<dbReference type="InterPro" id="IPR000182">
    <property type="entry name" value="GNAT_dom"/>
</dbReference>
<evidence type="ECO:0000313" key="5">
    <source>
        <dbReference type="EMBL" id="GAA4975033.1"/>
    </source>
</evidence>
<dbReference type="PROSITE" id="PS51186">
    <property type="entry name" value="GNAT"/>
    <property type="match status" value="1"/>
</dbReference>
<gene>
    <name evidence="5" type="ORF">GCM10023225_15180</name>
</gene>
<protein>
    <submittedName>
        <fullName evidence="5">GNAT family N-acetyltransferase</fullName>
    </submittedName>
</protein>
<dbReference type="InterPro" id="IPR016181">
    <property type="entry name" value="Acyl_CoA_acyltransferase"/>
</dbReference>
<proteinExistence type="predicted"/>
<evidence type="ECO:0000313" key="6">
    <source>
        <dbReference type="Proteomes" id="UP001501195"/>
    </source>
</evidence>
<dbReference type="PANTHER" id="PTHR43877:SF2">
    <property type="entry name" value="AMINOALKYLPHOSPHONATE N-ACETYLTRANSFERASE-RELATED"/>
    <property type="match status" value="1"/>
</dbReference>
<comment type="caution">
    <text evidence="5">The sequence shown here is derived from an EMBL/GenBank/DDBJ whole genome shotgun (WGS) entry which is preliminary data.</text>
</comment>
<keyword evidence="6" id="KW-1185">Reference proteome</keyword>
<dbReference type="PANTHER" id="PTHR43877">
    <property type="entry name" value="AMINOALKYLPHOSPHONATE N-ACETYLTRANSFERASE-RELATED-RELATED"/>
    <property type="match status" value="1"/>
</dbReference>
<dbReference type="EMBL" id="BAABIL010000200">
    <property type="protein sequence ID" value="GAA4975033.1"/>
    <property type="molecule type" value="Genomic_DNA"/>
</dbReference>
<name>A0ABP9HPI2_9ACTN</name>